<accession>A0A0B6Y4J2</accession>
<proteinExistence type="predicted"/>
<evidence type="ECO:0000313" key="1">
    <source>
        <dbReference type="EMBL" id="CEK50766.1"/>
    </source>
</evidence>
<feature type="non-terminal residue" evidence="1">
    <location>
        <position position="66"/>
    </location>
</feature>
<protein>
    <submittedName>
        <fullName evidence="1">Uncharacterized protein</fullName>
    </submittedName>
</protein>
<reference evidence="1" key="1">
    <citation type="submission" date="2014-12" db="EMBL/GenBank/DDBJ databases">
        <title>Insight into the proteome of Arion vulgaris.</title>
        <authorList>
            <person name="Aradska J."/>
            <person name="Bulat T."/>
            <person name="Smidak R."/>
            <person name="Sarate P."/>
            <person name="Gangsoo J."/>
            <person name="Sialana F."/>
            <person name="Bilban M."/>
            <person name="Lubec G."/>
        </authorList>
    </citation>
    <scope>NUCLEOTIDE SEQUENCE</scope>
    <source>
        <tissue evidence="1">Skin</tissue>
    </source>
</reference>
<organism evidence="1">
    <name type="scientific">Arion vulgaris</name>
    <dbReference type="NCBI Taxonomy" id="1028688"/>
    <lineage>
        <taxon>Eukaryota</taxon>
        <taxon>Metazoa</taxon>
        <taxon>Spiralia</taxon>
        <taxon>Lophotrochozoa</taxon>
        <taxon>Mollusca</taxon>
        <taxon>Gastropoda</taxon>
        <taxon>Heterobranchia</taxon>
        <taxon>Euthyneura</taxon>
        <taxon>Panpulmonata</taxon>
        <taxon>Eupulmonata</taxon>
        <taxon>Stylommatophora</taxon>
        <taxon>Helicina</taxon>
        <taxon>Arionoidea</taxon>
        <taxon>Arionidae</taxon>
        <taxon>Arion</taxon>
    </lineage>
</organism>
<sequence>MTSRRTFLCGDPDVTITSQQMEHHLDDCDPLACVLFSHSPSVQVYYSLRSRLESCSEAWLQEFIEL</sequence>
<dbReference type="AlphaFoldDB" id="A0A0B6Y4J2"/>
<dbReference type="EMBL" id="HACG01003901">
    <property type="protein sequence ID" value="CEK50766.1"/>
    <property type="molecule type" value="Transcribed_RNA"/>
</dbReference>
<name>A0A0B6Y4J2_9EUPU</name>
<gene>
    <name evidence="1" type="primary">ORF11600</name>
</gene>